<dbReference type="PROSITE" id="PS50135">
    <property type="entry name" value="ZF_ZZ_2"/>
    <property type="match status" value="1"/>
</dbReference>
<dbReference type="GO" id="GO:0016567">
    <property type="term" value="P:protein ubiquitination"/>
    <property type="evidence" value="ECO:0007669"/>
    <property type="project" value="InterPro"/>
</dbReference>
<feature type="repeat" description="ANK" evidence="14">
    <location>
        <begin position="469"/>
        <end position="501"/>
    </location>
</feature>
<dbReference type="Gene3D" id="2.30.30.40">
    <property type="entry name" value="SH3 Domains"/>
    <property type="match status" value="2"/>
</dbReference>
<feature type="domain" description="MIB/HERC2" evidence="19">
    <location>
        <begin position="135"/>
        <end position="215"/>
    </location>
</feature>
<evidence type="ECO:0000256" key="14">
    <source>
        <dbReference type="PROSITE-ProRule" id="PRU00023"/>
    </source>
</evidence>
<keyword evidence="11" id="KW-0862">Zinc</keyword>
<feature type="repeat" description="ANK" evidence="14">
    <location>
        <begin position="636"/>
        <end position="668"/>
    </location>
</feature>
<dbReference type="SUPFAM" id="SSF57850">
    <property type="entry name" value="RING/U-box"/>
    <property type="match status" value="1"/>
</dbReference>
<evidence type="ECO:0000256" key="3">
    <source>
        <dbReference type="ARBA" id="ARBA00004906"/>
    </source>
</evidence>
<dbReference type="SUPFAM" id="SSF48403">
    <property type="entry name" value="Ankyrin repeat"/>
    <property type="match status" value="1"/>
</dbReference>
<evidence type="ECO:0000313" key="21">
    <source>
        <dbReference type="Proteomes" id="UP001347796"/>
    </source>
</evidence>
<accession>A0AAN8JHX0</accession>
<evidence type="ECO:0000256" key="7">
    <source>
        <dbReference type="ARBA" id="ARBA00022723"/>
    </source>
</evidence>
<feature type="repeat" description="ANK" evidence="14">
    <location>
        <begin position="535"/>
        <end position="567"/>
    </location>
</feature>
<dbReference type="Pfam" id="PF12796">
    <property type="entry name" value="Ank_2"/>
    <property type="match status" value="2"/>
</dbReference>
<evidence type="ECO:0000256" key="12">
    <source>
        <dbReference type="ARBA" id="ARBA00022976"/>
    </source>
</evidence>
<evidence type="ECO:0000256" key="6">
    <source>
        <dbReference type="ARBA" id="ARBA00022679"/>
    </source>
</evidence>
<keyword evidence="5" id="KW-0963">Cytoplasm</keyword>
<comment type="pathway">
    <text evidence="3">Protein modification; protein ubiquitination.</text>
</comment>
<dbReference type="Gene3D" id="3.30.40.10">
    <property type="entry name" value="Zinc/RING finger domain, C3HC4 (zinc finger)"/>
    <property type="match status" value="1"/>
</dbReference>
<feature type="region of interest" description="Disordered" evidence="16">
    <location>
        <begin position="154"/>
        <end position="184"/>
    </location>
</feature>
<evidence type="ECO:0000256" key="15">
    <source>
        <dbReference type="PROSITE-ProRule" id="PRU00228"/>
    </source>
</evidence>
<evidence type="ECO:0000256" key="8">
    <source>
        <dbReference type="ARBA" id="ARBA00022737"/>
    </source>
</evidence>
<feature type="repeat" description="ANK" evidence="14">
    <location>
        <begin position="669"/>
        <end position="701"/>
    </location>
</feature>
<feature type="domain" description="RING-type" evidence="17">
    <location>
        <begin position="801"/>
        <end position="836"/>
    </location>
</feature>
<dbReference type="Pfam" id="PF00569">
    <property type="entry name" value="ZZ"/>
    <property type="match status" value="1"/>
</dbReference>
<dbReference type="InterPro" id="IPR000433">
    <property type="entry name" value="Znf_ZZ"/>
</dbReference>
<dbReference type="InterPro" id="IPR037252">
    <property type="entry name" value="Mib_Herc2_sf"/>
</dbReference>
<dbReference type="GO" id="GO:0005737">
    <property type="term" value="C:cytoplasm"/>
    <property type="evidence" value="ECO:0007669"/>
    <property type="project" value="UniProtKB-SubCell"/>
</dbReference>
<dbReference type="GO" id="GO:0008270">
    <property type="term" value="F:zinc ion binding"/>
    <property type="evidence" value="ECO:0007669"/>
    <property type="project" value="UniProtKB-KW"/>
</dbReference>
<evidence type="ECO:0000256" key="10">
    <source>
        <dbReference type="ARBA" id="ARBA00022786"/>
    </source>
</evidence>
<dbReference type="PANTHER" id="PTHR24202:SF4">
    <property type="entry name" value="E3 UBIQUITIN-PROTEIN LIGASE MIB2-RELATED"/>
    <property type="match status" value="1"/>
</dbReference>
<dbReference type="InterPro" id="IPR010606">
    <property type="entry name" value="Mib_Herc2"/>
</dbReference>
<dbReference type="Pfam" id="PF18346">
    <property type="entry name" value="SH3_15"/>
    <property type="match status" value="1"/>
</dbReference>
<dbReference type="InterPro" id="IPR036770">
    <property type="entry name" value="Ankyrin_rpt-contain_sf"/>
</dbReference>
<comment type="caution">
    <text evidence="20">The sequence shown here is derived from an EMBL/GenBank/DDBJ whole genome shotgun (WGS) entry which is preliminary data.</text>
</comment>
<sequence>MSILGQRVIRGPDWSAGDVDGGEGHVGTVVSVGGLETAEVLWDNGKRNNCRIEQHGKHDLLVLDNATTGVRHAQYNCTVCSEKGIFGMRWTCNVCKDCHLCHTCYVADKHSIQHEFKRYTTSNDPGTLVSKRATSVKLQSMGIFPGATVKRGNDWKWGNQDGGDGSTGDVTATEHDTSSSSTRNTVRVKWSSGNSNVYRLGAEGGKVDLQFVEESRGTYYYRDHLPVCEKPKEVTTPKASSGKGGLVTNEEVLKEGDCVCIMVSTEKIEEIQKQHGGFTKSMLDCVGKTGEIKGFAPNGHALVEFGDFKFRFYPGLLKKVYDINVGDVVRILSDEEKVEILLENHGGYQPKMKSYLGKVGQVSKIDSDGDVVVKFGRRVWVYNPACCTPAPGELIDEVDEDDDDDTVDMSDLNHALLELMGGLFSQQLKDSSGSIIVTNALYKAISENKSTEALSLIRKHPEVVNVEFKGVTPLILACHQGVTGVVEELLNKGADINKLDHKGNTALVAALVGKERHIAKLLISRGINVKTVPKDNKTALYCAALHDYGDVVRLILQKGADMNIQDSDGDTALHVAIYKGCDDAIRSLCESQNYDATLQNKKGFNVLHFAALRDRPVAVERILEKKPGVVNSKAVEGFTGLHISAANNHTDCARILVRKGGDVNSQNKVNSTPLHVACAEANLDIVQFFLEKGASVNATDMGGSTPLHLALYGKSSTGDSGQDLLQKLLGLGSPKRENRIKIAGLLIQKGASLEKRNILGRTPLEMCNDEVVKATVRNFVRQRSTTQASGSLFSSQTPLPCASCLSRVADITLSPCDHTCVCDKCALKISKCPLCEESIERRLRSRSGRGQRAVPEDCKVQ</sequence>
<feature type="domain" description="MIB/HERC2" evidence="19">
    <location>
        <begin position="1"/>
        <end position="66"/>
    </location>
</feature>
<dbReference type="SUPFAM" id="SSF159034">
    <property type="entry name" value="Mib/herc2 domain-like"/>
    <property type="match status" value="2"/>
</dbReference>
<evidence type="ECO:0000259" key="18">
    <source>
        <dbReference type="PROSITE" id="PS50135"/>
    </source>
</evidence>
<dbReference type="Pfam" id="PF06701">
    <property type="entry name" value="MIB_HERC2"/>
    <property type="match status" value="2"/>
</dbReference>
<evidence type="ECO:0000313" key="20">
    <source>
        <dbReference type="EMBL" id="KAK6176679.1"/>
    </source>
</evidence>
<feature type="domain" description="ZZ-type" evidence="18">
    <location>
        <begin position="72"/>
        <end position="124"/>
    </location>
</feature>
<keyword evidence="10" id="KW-0833">Ubl conjugation pathway</keyword>
<protein>
    <recommendedName>
        <fullName evidence="4">RING-type E3 ubiquitin transferase</fullName>
        <ecNumber evidence="4">2.3.2.27</ecNumber>
    </recommendedName>
</protein>
<dbReference type="PROSITE" id="PS50297">
    <property type="entry name" value="ANK_REP_REGION"/>
    <property type="match status" value="4"/>
</dbReference>
<dbReference type="GO" id="GO:0061630">
    <property type="term" value="F:ubiquitin protein ligase activity"/>
    <property type="evidence" value="ECO:0007669"/>
    <property type="project" value="UniProtKB-EC"/>
</dbReference>
<comment type="subcellular location">
    <subcellularLocation>
        <location evidence="2">Cytoplasm</location>
    </subcellularLocation>
</comment>
<keyword evidence="6" id="KW-0808">Transferase</keyword>
<name>A0AAN8JHX0_PATCE</name>
<dbReference type="Proteomes" id="UP001347796">
    <property type="component" value="Unassembled WGS sequence"/>
</dbReference>
<dbReference type="PANTHER" id="PTHR24202">
    <property type="entry name" value="E3 UBIQUITIN-PROTEIN LIGASE MIB2"/>
    <property type="match status" value="1"/>
</dbReference>
<keyword evidence="21" id="KW-1185">Reference proteome</keyword>
<dbReference type="SMART" id="SM00291">
    <property type="entry name" value="ZnF_ZZ"/>
    <property type="match status" value="1"/>
</dbReference>
<evidence type="ECO:0000256" key="1">
    <source>
        <dbReference type="ARBA" id="ARBA00000900"/>
    </source>
</evidence>
<dbReference type="AlphaFoldDB" id="A0AAN8JHX0"/>
<evidence type="ECO:0000259" key="19">
    <source>
        <dbReference type="PROSITE" id="PS51416"/>
    </source>
</evidence>
<evidence type="ECO:0000256" key="9">
    <source>
        <dbReference type="ARBA" id="ARBA00022771"/>
    </source>
</evidence>
<proteinExistence type="predicted"/>
<dbReference type="EMBL" id="JAZGQO010000010">
    <property type="protein sequence ID" value="KAK6176679.1"/>
    <property type="molecule type" value="Genomic_DNA"/>
</dbReference>
<comment type="catalytic activity">
    <reaction evidence="1">
        <text>S-ubiquitinyl-[E2 ubiquitin-conjugating enzyme]-L-cysteine + [acceptor protein]-L-lysine = [E2 ubiquitin-conjugating enzyme]-L-cysteine + N(6)-ubiquitinyl-[acceptor protein]-L-lysine.</text>
        <dbReference type="EC" id="2.3.2.27"/>
    </reaction>
</comment>
<evidence type="ECO:0000256" key="16">
    <source>
        <dbReference type="SAM" id="MobiDB-lite"/>
    </source>
</evidence>
<evidence type="ECO:0000256" key="5">
    <source>
        <dbReference type="ARBA" id="ARBA00022490"/>
    </source>
</evidence>
<evidence type="ECO:0000256" key="13">
    <source>
        <dbReference type="ARBA" id="ARBA00023043"/>
    </source>
</evidence>
<dbReference type="SMART" id="SM00248">
    <property type="entry name" value="ANK"/>
    <property type="match status" value="9"/>
</dbReference>
<dbReference type="InterPro" id="IPR002110">
    <property type="entry name" value="Ankyrin_rpt"/>
</dbReference>
<keyword evidence="8" id="KW-0677">Repeat</keyword>
<dbReference type="InterPro" id="IPR001841">
    <property type="entry name" value="Znf_RING"/>
</dbReference>
<dbReference type="PROSITE" id="PS50089">
    <property type="entry name" value="ZF_RING_2"/>
    <property type="match status" value="1"/>
</dbReference>
<dbReference type="InterPro" id="IPR043145">
    <property type="entry name" value="Znf_ZZ_sf"/>
</dbReference>
<dbReference type="PROSITE" id="PS50088">
    <property type="entry name" value="ANK_REPEAT"/>
    <property type="match status" value="4"/>
</dbReference>
<dbReference type="InterPro" id="IPR040847">
    <property type="entry name" value="SH3_15"/>
</dbReference>
<keyword evidence="13 14" id="KW-0040">ANK repeat</keyword>
<evidence type="ECO:0000256" key="11">
    <source>
        <dbReference type="ARBA" id="ARBA00022833"/>
    </source>
</evidence>
<dbReference type="Pfam" id="PF13920">
    <property type="entry name" value="zf-C3HC4_3"/>
    <property type="match status" value="1"/>
</dbReference>
<keyword evidence="12" id="KW-0914">Notch signaling pathway</keyword>
<keyword evidence="9 15" id="KW-0863">Zinc-finger</keyword>
<reference evidence="20 21" key="1">
    <citation type="submission" date="2024-01" db="EMBL/GenBank/DDBJ databases">
        <title>The genome of the rayed Mediterranean limpet Patella caerulea (Linnaeus, 1758).</title>
        <authorList>
            <person name="Anh-Thu Weber A."/>
            <person name="Halstead-Nussloch G."/>
        </authorList>
    </citation>
    <scope>NUCLEOTIDE SEQUENCE [LARGE SCALE GENOMIC DNA]</scope>
    <source>
        <strain evidence="20">AATW-2023a</strain>
        <tissue evidence="20">Whole specimen</tissue>
    </source>
</reference>
<dbReference type="Gene3D" id="1.25.40.20">
    <property type="entry name" value="Ankyrin repeat-containing domain"/>
    <property type="match status" value="4"/>
</dbReference>
<dbReference type="GO" id="GO:0007219">
    <property type="term" value="P:Notch signaling pathway"/>
    <property type="evidence" value="ECO:0007669"/>
    <property type="project" value="UniProtKB-KW"/>
</dbReference>
<dbReference type="Gene3D" id="3.30.60.90">
    <property type="match status" value="1"/>
</dbReference>
<keyword evidence="7" id="KW-0479">Metal-binding</keyword>
<organism evidence="20 21">
    <name type="scientific">Patella caerulea</name>
    <name type="common">Rayed Mediterranean limpet</name>
    <dbReference type="NCBI Taxonomy" id="87958"/>
    <lineage>
        <taxon>Eukaryota</taxon>
        <taxon>Metazoa</taxon>
        <taxon>Spiralia</taxon>
        <taxon>Lophotrochozoa</taxon>
        <taxon>Mollusca</taxon>
        <taxon>Gastropoda</taxon>
        <taxon>Patellogastropoda</taxon>
        <taxon>Patelloidea</taxon>
        <taxon>Patellidae</taxon>
        <taxon>Patella</taxon>
    </lineage>
</organism>
<evidence type="ECO:0000256" key="2">
    <source>
        <dbReference type="ARBA" id="ARBA00004496"/>
    </source>
</evidence>
<gene>
    <name evidence="20" type="ORF">SNE40_014932</name>
</gene>
<evidence type="ECO:0000256" key="4">
    <source>
        <dbReference type="ARBA" id="ARBA00012483"/>
    </source>
</evidence>
<dbReference type="InterPro" id="IPR013083">
    <property type="entry name" value="Znf_RING/FYVE/PHD"/>
</dbReference>
<dbReference type="EC" id="2.3.2.27" evidence="4"/>
<evidence type="ECO:0000259" key="17">
    <source>
        <dbReference type="PROSITE" id="PS50089"/>
    </source>
</evidence>
<dbReference type="PROSITE" id="PS51416">
    <property type="entry name" value="MIB_HERC2"/>
    <property type="match status" value="2"/>
</dbReference>